<evidence type="ECO:0000259" key="1">
    <source>
        <dbReference type="SMART" id="SM00587"/>
    </source>
</evidence>
<feature type="domain" description="CHK kinase-like" evidence="1">
    <location>
        <begin position="123"/>
        <end position="300"/>
    </location>
</feature>
<dbReference type="EMBL" id="BAOQ01000024">
    <property type="protein sequence ID" value="GAC84659.1"/>
    <property type="molecule type" value="Genomic_DNA"/>
</dbReference>
<organism evidence="2 3">
    <name type="scientific">Gordonia paraffinivorans NBRC 108238</name>
    <dbReference type="NCBI Taxonomy" id="1223543"/>
    <lineage>
        <taxon>Bacteria</taxon>
        <taxon>Bacillati</taxon>
        <taxon>Actinomycetota</taxon>
        <taxon>Actinomycetes</taxon>
        <taxon>Mycobacteriales</taxon>
        <taxon>Gordoniaceae</taxon>
        <taxon>Gordonia</taxon>
    </lineage>
</organism>
<accession>A0ABQ0IM80</accession>
<sequence>METQLRPVYTAGQVTGEWVTQALSSAGLISDEQVTDVQCVPCGTGQLADSYRLSLTYDRPTDAPPTVVAKFPSEDPTSREFARANGFYRSEIEFYRNLRSGLKLNAPHAIYAALDDNEVDFALLMEDIGAARSVDQNQGCSPDDAANVVRQAAMLHAGSWGQENLRQYPWLQSIVGAFVEVTKNFPEITELFRQNFGDLVREECFDEAEKSLAAAEAWIDVLQRPLCLWHSDFRADNILFDARGQQGLVTVLDWQTLGFGSGTIDISHFITLSLETEVRRTHERDLLKEYHDALVANGVENYSFDECLDDYRANSLYSLQSGIHAANQVKRPPRGDEMWRIWVERATAQVQDQETVKVLTSRR</sequence>
<proteinExistence type="predicted"/>
<name>A0ABQ0IM80_9ACTN</name>
<dbReference type="PANTHER" id="PTHR23020">
    <property type="entry name" value="UNCHARACTERIZED NUCLEAR HORMONE RECEPTOR-RELATED"/>
    <property type="match status" value="1"/>
</dbReference>
<dbReference type="SUPFAM" id="SSF56112">
    <property type="entry name" value="Protein kinase-like (PK-like)"/>
    <property type="match status" value="1"/>
</dbReference>
<dbReference type="SMART" id="SM00587">
    <property type="entry name" value="CHK"/>
    <property type="match status" value="1"/>
</dbReference>
<dbReference type="Gene3D" id="3.90.1200.10">
    <property type="match status" value="1"/>
</dbReference>
<keyword evidence="3" id="KW-1185">Reference proteome</keyword>
<reference evidence="2 3" key="1">
    <citation type="submission" date="2013-02" db="EMBL/GenBank/DDBJ databases">
        <title>Whole genome shotgun sequence of Gordonia paraffinivorans NBRC 108238.</title>
        <authorList>
            <person name="Isaki-Nakamura S."/>
            <person name="Hosoyama A."/>
            <person name="Tsuchikane K."/>
            <person name="Ando Y."/>
            <person name="Baba S."/>
            <person name="Ohji S."/>
            <person name="Hamada M."/>
            <person name="Tamura T."/>
            <person name="Yamazoe A."/>
            <person name="Yamazaki S."/>
            <person name="Fujita N."/>
        </authorList>
    </citation>
    <scope>NUCLEOTIDE SEQUENCE [LARGE SCALE GENOMIC DNA]</scope>
    <source>
        <strain evidence="2 3">NBRC 108238</strain>
    </source>
</reference>
<protein>
    <recommendedName>
        <fullName evidence="1">CHK kinase-like domain-containing protein</fullName>
    </recommendedName>
</protein>
<evidence type="ECO:0000313" key="3">
    <source>
        <dbReference type="Proteomes" id="UP000035021"/>
    </source>
</evidence>
<dbReference type="InterPro" id="IPR011009">
    <property type="entry name" value="Kinase-like_dom_sf"/>
</dbReference>
<gene>
    <name evidence="2" type="ORF">GP2_024_00860</name>
</gene>
<evidence type="ECO:0000313" key="2">
    <source>
        <dbReference type="EMBL" id="GAC84659.1"/>
    </source>
</evidence>
<comment type="caution">
    <text evidence="2">The sequence shown here is derived from an EMBL/GenBank/DDBJ whole genome shotgun (WGS) entry which is preliminary data.</text>
</comment>
<dbReference type="RefSeq" id="WP_006900887.1">
    <property type="nucleotide sequence ID" value="NZ_BAOQ01000024.1"/>
</dbReference>
<dbReference type="InterPro" id="IPR052961">
    <property type="entry name" value="Oxido-Kinase-like_Enzymes"/>
</dbReference>
<dbReference type="Pfam" id="PF02958">
    <property type="entry name" value="EcKL"/>
    <property type="match status" value="1"/>
</dbReference>
<dbReference type="Proteomes" id="UP000035021">
    <property type="component" value="Unassembled WGS sequence"/>
</dbReference>
<dbReference type="PANTHER" id="PTHR23020:SF41">
    <property type="entry name" value="AMINOGLYCOSIDE PHOSPHOTRANSFERASE DOMAIN-CONTAINING PROTEIN"/>
    <property type="match status" value="1"/>
</dbReference>
<dbReference type="InterPro" id="IPR004119">
    <property type="entry name" value="EcKL"/>
</dbReference>
<dbReference type="InterPro" id="IPR015897">
    <property type="entry name" value="CHK_kinase-like"/>
</dbReference>